<feature type="domain" description="RNA polymerase sigma factor 70 region 4 type 2" evidence="6">
    <location>
        <begin position="110"/>
        <end position="161"/>
    </location>
</feature>
<dbReference type="Pfam" id="PF08281">
    <property type="entry name" value="Sigma70_r4_2"/>
    <property type="match status" value="1"/>
</dbReference>
<dbReference type="InterPro" id="IPR013249">
    <property type="entry name" value="RNA_pol_sigma70_r4_t2"/>
</dbReference>
<dbReference type="SUPFAM" id="SSF88946">
    <property type="entry name" value="Sigma2 domain of RNA polymerase sigma factors"/>
    <property type="match status" value="1"/>
</dbReference>
<keyword evidence="3" id="KW-0731">Sigma factor</keyword>
<protein>
    <submittedName>
        <fullName evidence="7">RNA polymerase sigma factor (Sigma-70 family)</fullName>
    </submittedName>
</protein>
<sequence>MSLVLNSVYASQRQSLLSTVFRIVRDAQIAEDLAQETYIRAKRAIDSAPIEHIEGYLHQTARNLALDYLRRKKTRSSVESETTDPSVINVIASDVISIEDAIIERQKFHQFKHALAGLPKRAQAVLILSRIDEWPQAKIAEHLGISERTVFNDLKLALGHCRDILQRYEKP</sequence>
<comment type="caution">
    <text evidence="7">The sequence shown here is derived from an EMBL/GenBank/DDBJ whole genome shotgun (WGS) entry which is preliminary data.</text>
</comment>
<evidence type="ECO:0000256" key="3">
    <source>
        <dbReference type="ARBA" id="ARBA00023082"/>
    </source>
</evidence>
<proteinExistence type="inferred from homology"/>
<dbReference type="InterPro" id="IPR007627">
    <property type="entry name" value="RNA_pol_sigma70_r2"/>
</dbReference>
<keyword evidence="8" id="KW-1185">Reference proteome</keyword>
<dbReference type="InterPro" id="IPR039425">
    <property type="entry name" value="RNA_pol_sigma-70-like"/>
</dbReference>
<evidence type="ECO:0000259" key="6">
    <source>
        <dbReference type="Pfam" id="PF08281"/>
    </source>
</evidence>
<evidence type="ECO:0000313" key="7">
    <source>
        <dbReference type="EMBL" id="MDR6434494.1"/>
    </source>
</evidence>
<dbReference type="NCBIfam" id="TIGR02937">
    <property type="entry name" value="sigma70-ECF"/>
    <property type="match status" value="1"/>
</dbReference>
<name>A0ABU1MEM5_9HYPH</name>
<dbReference type="InterPro" id="IPR014284">
    <property type="entry name" value="RNA_pol_sigma-70_dom"/>
</dbReference>
<dbReference type="RefSeq" id="WP_310015972.1">
    <property type="nucleotide sequence ID" value="NZ_JAVDQT010000011.1"/>
</dbReference>
<dbReference type="EMBL" id="JAVDQT010000011">
    <property type="protein sequence ID" value="MDR6434494.1"/>
    <property type="molecule type" value="Genomic_DNA"/>
</dbReference>
<dbReference type="InterPro" id="IPR036388">
    <property type="entry name" value="WH-like_DNA-bd_sf"/>
</dbReference>
<dbReference type="Proteomes" id="UP001184614">
    <property type="component" value="Unassembled WGS sequence"/>
</dbReference>
<dbReference type="Gene3D" id="1.10.10.10">
    <property type="entry name" value="Winged helix-like DNA-binding domain superfamily/Winged helix DNA-binding domain"/>
    <property type="match status" value="1"/>
</dbReference>
<evidence type="ECO:0000259" key="5">
    <source>
        <dbReference type="Pfam" id="PF04542"/>
    </source>
</evidence>
<evidence type="ECO:0000256" key="4">
    <source>
        <dbReference type="ARBA" id="ARBA00023163"/>
    </source>
</evidence>
<keyword evidence="4" id="KW-0804">Transcription</keyword>
<dbReference type="InterPro" id="IPR013325">
    <property type="entry name" value="RNA_pol_sigma_r2"/>
</dbReference>
<organism evidence="7 8">
    <name type="scientific">Brucella pseudogrignonensis</name>
    <dbReference type="NCBI Taxonomy" id="419475"/>
    <lineage>
        <taxon>Bacteria</taxon>
        <taxon>Pseudomonadati</taxon>
        <taxon>Pseudomonadota</taxon>
        <taxon>Alphaproteobacteria</taxon>
        <taxon>Hyphomicrobiales</taxon>
        <taxon>Brucellaceae</taxon>
        <taxon>Brucella/Ochrobactrum group</taxon>
        <taxon>Brucella</taxon>
    </lineage>
</organism>
<dbReference type="Gene3D" id="1.10.1740.10">
    <property type="match status" value="1"/>
</dbReference>
<dbReference type="PANTHER" id="PTHR43133:SF63">
    <property type="entry name" value="RNA POLYMERASE SIGMA FACTOR FECI-RELATED"/>
    <property type="match status" value="1"/>
</dbReference>
<accession>A0ABU1MEM5</accession>
<feature type="domain" description="RNA polymerase sigma-70 region 2" evidence="5">
    <location>
        <begin position="11"/>
        <end position="73"/>
    </location>
</feature>
<reference evidence="7 8" key="1">
    <citation type="submission" date="2023-07" db="EMBL/GenBank/DDBJ databases">
        <title>Sorghum-associated microbial communities from plants grown in Nebraska, USA.</title>
        <authorList>
            <person name="Schachtman D."/>
        </authorList>
    </citation>
    <scope>NUCLEOTIDE SEQUENCE [LARGE SCALE GENOMIC DNA]</scope>
    <source>
        <strain evidence="7 8">DS1730</strain>
    </source>
</reference>
<comment type="similarity">
    <text evidence="1">Belongs to the sigma-70 factor family. ECF subfamily.</text>
</comment>
<dbReference type="InterPro" id="IPR013324">
    <property type="entry name" value="RNA_pol_sigma_r3/r4-like"/>
</dbReference>
<evidence type="ECO:0000313" key="8">
    <source>
        <dbReference type="Proteomes" id="UP001184614"/>
    </source>
</evidence>
<dbReference type="Pfam" id="PF04542">
    <property type="entry name" value="Sigma70_r2"/>
    <property type="match status" value="1"/>
</dbReference>
<evidence type="ECO:0000256" key="2">
    <source>
        <dbReference type="ARBA" id="ARBA00023015"/>
    </source>
</evidence>
<dbReference type="PANTHER" id="PTHR43133">
    <property type="entry name" value="RNA POLYMERASE ECF-TYPE SIGMA FACTO"/>
    <property type="match status" value="1"/>
</dbReference>
<evidence type="ECO:0000256" key="1">
    <source>
        <dbReference type="ARBA" id="ARBA00010641"/>
    </source>
</evidence>
<dbReference type="SUPFAM" id="SSF88659">
    <property type="entry name" value="Sigma3 and sigma4 domains of RNA polymerase sigma factors"/>
    <property type="match status" value="1"/>
</dbReference>
<keyword evidence="2" id="KW-0805">Transcription regulation</keyword>
<gene>
    <name evidence="7" type="ORF">J2782_004245</name>
</gene>